<evidence type="ECO:0000259" key="1">
    <source>
        <dbReference type="PROSITE" id="PS50994"/>
    </source>
</evidence>
<dbReference type="EMBL" id="WNDX01000001">
    <property type="protein sequence ID" value="KAF1049024.1"/>
    <property type="molecule type" value="Genomic_DNA"/>
</dbReference>
<organism evidence="2 3">
    <name type="scientific">Herbaspirillum frisingense</name>
    <dbReference type="NCBI Taxonomy" id="92645"/>
    <lineage>
        <taxon>Bacteria</taxon>
        <taxon>Pseudomonadati</taxon>
        <taxon>Pseudomonadota</taxon>
        <taxon>Betaproteobacteria</taxon>
        <taxon>Burkholderiales</taxon>
        <taxon>Oxalobacteraceae</taxon>
        <taxon>Herbaspirillum</taxon>
    </lineage>
</organism>
<dbReference type="InterPro" id="IPR050900">
    <property type="entry name" value="Transposase_IS3/IS150/IS904"/>
</dbReference>
<dbReference type="Proteomes" id="UP000462435">
    <property type="component" value="Unassembled WGS sequence"/>
</dbReference>
<dbReference type="Pfam" id="PF13333">
    <property type="entry name" value="rve_2"/>
    <property type="match status" value="1"/>
</dbReference>
<dbReference type="AlphaFoldDB" id="A0A7V8JWB0"/>
<feature type="domain" description="Integrase catalytic" evidence="1">
    <location>
        <begin position="1"/>
        <end position="157"/>
    </location>
</feature>
<dbReference type="InterPro" id="IPR001584">
    <property type="entry name" value="Integrase_cat-core"/>
</dbReference>
<proteinExistence type="predicted"/>
<gene>
    <name evidence="2" type="ORF">GAK35_00001</name>
</gene>
<evidence type="ECO:0000313" key="3">
    <source>
        <dbReference type="Proteomes" id="UP000462435"/>
    </source>
</evidence>
<dbReference type="InterPro" id="IPR048020">
    <property type="entry name" value="Transpos_IS3"/>
</dbReference>
<dbReference type="Pfam" id="PF00665">
    <property type="entry name" value="rve"/>
    <property type="match status" value="1"/>
</dbReference>
<comment type="caution">
    <text evidence="2">The sequence shown here is derived from an EMBL/GenBank/DDBJ whole genome shotgun (WGS) entry which is preliminary data.</text>
</comment>
<dbReference type="GO" id="GO:0003676">
    <property type="term" value="F:nucleic acid binding"/>
    <property type="evidence" value="ECO:0007669"/>
    <property type="project" value="InterPro"/>
</dbReference>
<dbReference type="InterPro" id="IPR012337">
    <property type="entry name" value="RNaseH-like_sf"/>
</dbReference>
<reference evidence="3" key="1">
    <citation type="journal article" date="2020" name="MBio">
        <title>Horizontal gene transfer to a defensive symbiont with a reduced genome amongst a multipartite beetle microbiome.</title>
        <authorList>
            <person name="Waterworth S.C."/>
            <person name="Florez L.V."/>
            <person name="Rees E.R."/>
            <person name="Hertweck C."/>
            <person name="Kaltenpoth M."/>
            <person name="Kwan J.C."/>
        </authorList>
    </citation>
    <scope>NUCLEOTIDE SEQUENCE [LARGE SCALE GENOMIC DNA]</scope>
</reference>
<dbReference type="PANTHER" id="PTHR46889">
    <property type="entry name" value="TRANSPOSASE INSF FOR INSERTION SEQUENCE IS3B-RELATED"/>
    <property type="match status" value="1"/>
</dbReference>
<evidence type="ECO:0000313" key="2">
    <source>
        <dbReference type="EMBL" id="KAF1049024.1"/>
    </source>
</evidence>
<dbReference type="SUPFAM" id="SSF53098">
    <property type="entry name" value="Ribonuclease H-like"/>
    <property type="match status" value="1"/>
</dbReference>
<dbReference type="InterPro" id="IPR036397">
    <property type="entry name" value="RNaseH_sf"/>
</dbReference>
<dbReference type="Gene3D" id="3.30.420.10">
    <property type="entry name" value="Ribonuclease H-like superfamily/Ribonuclease H"/>
    <property type="match status" value="1"/>
</dbReference>
<sequence>MWVADITYIGTDQGWLYLAVVLDLYSRKVVGWSMSERMTATLVCDALRMALFARNRPRGVIVHTDRGSQYCSREHRALLEQYALIASMSARGNCYDNAAMESWNHSLKVEAIHGEHLATREQAKAHVFDYIEVDYNRIRLHSTLGYLSPEQYELANVA</sequence>
<dbReference type="GO" id="GO:0015074">
    <property type="term" value="P:DNA integration"/>
    <property type="evidence" value="ECO:0007669"/>
    <property type="project" value="InterPro"/>
</dbReference>
<dbReference type="PROSITE" id="PS50994">
    <property type="entry name" value="INTEGRASE"/>
    <property type="match status" value="1"/>
</dbReference>
<dbReference type="PANTHER" id="PTHR46889:SF4">
    <property type="entry name" value="TRANSPOSASE INSO FOR INSERTION SEQUENCE ELEMENT IS911B-RELATED"/>
    <property type="match status" value="1"/>
</dbReference>
<name>A0A7V8JWB0_9BURK</name>
<protein>
    <recommendedName>
        <fullName evidence="1">Integrase catalytic domain-containing protein</fullName>
    </recommendedName>
</protein>
<dbReference type="NCBIfam" id="NF033516">
    <property type="entry name" value="transpos_IS3"/>
    <property type="match status" value="1"/>
</dbReference>
<accession>A0A7V8JWB0</accession>